<dbReference type="Pfam" id="PF00534">
    <property type="entry name" value="Glycos_transf_1"/>
    <property type="match status" value="1"/>
</dbReference>
<dbReference type="Proteomes" id="UP000627521">
    <property type="component" value="Unassembled WGS sequence"/>
</dbReference>
<dbReference type="EMBL" id="JACXXH010000003">
    <property type="protein sequence ID" value="MBD3863139.1"/>
    <property type="molecule type" value="Genomic_DNA"/>
</dbReference>
<dbReference type="RefSeq" id="WP_191099528.1">
    <property type="nucleotide sequence ID" value="NZ_JACXXF010000003.1"/>
</dbReference>
<comment type="caution">
    <text evidence="3">The sequence shown here is derived from an EMBL/GenBank/DDBJ whole genome shotgun (WGS) entry which is preliminary data.</text>
</comment>
<dbReference type="InterPro" id="IPR001296">
    <property type="entry name" value="Glyco_trans_1"/>
</dbReference>
<proteinExistence type="predicted"/>
<evidence type="ECO:0000259" key="2">
    <source>
        <dbReference type="Pfam" id="PF13439"/>
    </source>
</evidence>
<name>A0ABR8LVK0_9FLAO</name>
<keyword evidence="4" id="KW-1185">Reference proteome</keyword>
<dbReference type="Pfam" id="PF13439">
    <property type="entry name" value="Glyco_transf_4"/>
    <property type="match status" value="1"/>
</dbReference>
<sequence length="398" mass="45254">MKVLLVSGSVSNSGHGTVYLKNIHKNLEDIDTDVFVPNDAILTDTNIDIDRMHKSDLSFSKLSRQNYAKYGKMGMVKRGFDRVSNGIKFHKDLVKYLKTKNYDVVHILDSEYISYWYLAKKLKNKPIKLVYTLHASDFNLQSFSIGSVYKYLVKSLLNTSFSKTAHVVCHGEWIKDRLVLSFPKLKNKISGIDYPSNAYSQIDKNKLKAELGLPLDKTIISFLGMIRRDKKIEVAIQTIKQLPDNFHFVIAGSLSDYRLDEIESLIKEAKIENRVTKTLKYLSLKEYEDNFKASDIFLSTHSDSFPSASGPVSDARSYGVPVVVPPNGQLDMYVNINKVGQVAKSHNAKDFAEACLLVNSNIDQYKNNVIKVSKSLSWKSFVNRHISIYNEENNEQNL</sequence>
<organism evidence="3 4">
    <name type="scientific">Olleya marilimosa</name>
    <dbReference type="NCBI Taxonomy" id="272164"/>
    <lineage>
        <taxon>Bacteria</taxon>
        <taxon>Pseudomonadati</taxon>
        <taxon>Bacteroidota</taxon>
        <taxon>Flavobacteriia</taxon>
        <taxon>Flavobacteriales</taxon>
        <taxon>Flavobacteriaceae</taxon>
    </lineage>
</organism>
<dbReference type="PANTHER" id="PTHR12526:SF637">
    <property type="entry name" value="GLYCOSYLTRANSFERASE EPSF-RELATED"/>
    <property type="match status" value="1"/>
</dbReference>
<accession>A0ABR8LVK0</accession>
<protein>
    <submittedName>
        <fullName evidence="3">Glycosyltransferase family 4 protein</fullName>
    </submittedName>
</protein>
<dbReference type="SUPFAM" id="SSF53756">
    <property type="entry name" value="UDP-Glycosyltransferase/glycogen phosphorylase"/>
    <property type="match status" value="1"/>
</dbReference>
<gene>
    <name evidence="3" type="ORF">IEG06_06725</name>
</gene>
<dbReference type="Gene3D" id="3.40.50.2000">
    <property type="entry name" value="Glycogen Phosphorylase B"/>
    <property type="match status" value="2"/>
</dbReference>
<dbReference type="PANTHER" id="PTHR12526">
    <property type="entry name" value="GLYCOSYLTRANSFERASE"/>
    <property type="match status" value="1"/>
</dbReference>
<dbReference type="InterPro" id="IPR028098">
    <property type="entry name" value="Glyco_trans_4-like_N"/>
</dbReference>
<evidence type="ECO:0000313" key="4">
    <source>
        <dbReference type="Proteomes" id="UP000627521"/>
    </source>
</evidence>
<evidence type="ECO:0000313" key="3">
    <source>
        <dbReference type="EMBL" id="MBD3863139.1"/>
    </source>
</evidence>
<reference evidence="3 4" key="1">
    <citation type="submission" date="2020-09" db="EMBL/GenBank/DDBJ databases">
        <title>Bacillus nautilus sp. nov., Chryseoglobus crepusculi sp. nov, and Psychrobacter noctis sp. nov., isolated from deep-sea sponges from the equatorial Atlantic.</title>
        <authorList>
            <person name="Stennett H.L."/>
            <person name="Williams S.E."/>
        </authorList>
    </citation>
    <scope>NUCLEOTIDE SEQUENCE [LARGE SCALE GENOMIC DNA]</scope>
    <source>
        <strain evidence="3 4">28M-24</strain>
    </source>
</reference>
<feature type="domain" description="Glycosyl transferase family 1" evidence="1">
    <location>
        <begin position="203"/>
        <end position="360"/>
    </location>
</feature>
<feature type="domain" description="Glycosyltransferase subfamily 4-like N-terminal" evidence="2">
    <location>
        <begin position="79"/>
        <end position="180"/>
    </location>
</feature>
<evidence type="ECO:0000259" key="1">
    <source>
        <dbReference type="Pfam" id="PF00534"/>
    </source>
</evidence>
<dbReference type="CDD" id="cd03801">
    <property type="entry name" value="GT4_PimA-like"/>
    <property type="match status" value="1"/>
</dbReference>